<reference evidence="4" key="1">
    <citation type="submission" date="2022-11" db="UniProtKB">
        <authorList>
            <consortium name="WormBaseParasite"/>
        </authorList>
    </citation>
    <scope>IDENTIFICATION</scope>
</reference>
<sequence length="210" mass="24033">MLLCRVISNFQSVLTLFFVLLSIFIVYESLLIIRLIRKRFKLNKRRLILKNSILACVGCEFRHYLLIFVFKTTKCSPNEVFKGSFGVCPVKSDCRFSSSWADLSDIGKSKSDRSTFLNDLELYFGLQPVTETAYYGFNAENRDTFVIHERNLKVEGLGTFFEESKRDLSSFAEMTETPARMQPSSKKSQGTSAATENLSKKQVSTTKKHQ</sequence>
<keyword evidence="2" id="KW-0472">Membrane</keyword>
<evidence type="ECO:0000313" key="4">
    <source>
        <dbReference type="WBParaSite" id="nRc.2.0.1.t10814-RA"/>
    </source>
</evidence>
<dbReference type="WBParaSite" id="nRc.2.0.1.t10814-RA">
    <property type="protein sequence ID" value="nRc.2.0.1.t10814-RA"/>
    <property type="gene ID" value="nRc.2.0.1.g10814"/>
</dbReference>
<feature type="compositionally biased region" description="Polar residues" evidence="1">
    <location>
        <begin position="182"/>
        <end position="210"/>
    </location>
</feature>
<organism evidence="3 4">
    <name type="scientific">Romanomermis culicivorax</name>
    <name type="common">Nematode worm</name>
    <dbReference type="NCBI Taxonomy" id="13658"/>
    <lineage>
        <taxon>Eukaryota</taxon>
        <taxon>Metazoa</taxon>
        <taxon>Ecdysozoa</taxon>
        <taxon>Nematoda</taxon>
        <taxon>Enoplea</taxon>
        <taxon>Dorylaimia</taxon>
        <taxon>Mermithida</taxon>
        <taxon>Mermithoidea</taxon>
        <taxon>Mermithidae</taxon>
        <taxon>Romanomermis</taxon>
    </lineage>
</organism>
<protein>
    <submittedName>
        <fullName evidence="4">Uncharacterized protein</fullName>
    </submittedName>
</protein>
<accession>A0A915I9G0</accession>
<feature type="transmembrane region" description="Helical" evidence="2">
    <location>
        <begin position="12"/>
        <end position="36"/>
    </location>
</feature>
<proteinExistence type="predicted"/>
<name>A0A915I9G0_ROMCU</name>
<keyword evidence="3" id="KW-1185">Reference proteome</keyword>
<feature type="region of interest" description="Disordered" evidence="1">
    <location>
        <begin position="171"/>
        <end position="210"/>
    </location>
</feature>
<keyword evidence="2" id="KW-0812">Transmembrane</keyword>
<evidence type="ECO:0000313" key="3">
    <source>
        <dbReference type="Proteomes" id="UP000887565"/>
    </source>
</evidence>
<keyword evidence="2" id="KW-1133">Transmembrane helix</keyword>
<evidence type="ECO:0000256" key="2">
    <source>
        <dbReference type="SAM" id="Phobius"/>
    </source>
</evidence>
<dbReference type="AlphaFoldDB" id="A0A915I9G0"/>
<dbReference type="Proteomes" id="UP000887565">
    <property type="component" value="Unplaced"/>
</dbReference>
<evidence type="ECO:0000256" key="1">
    <source>
        <dbReference type="SAM" id="MobiDB-lite"/>
    </source>
</evidence>